<sequence>MEADTSESMVVGLAVSLGHLNVGEGGATAGDSSVPASVEDEIREKLSKMTVSSDAAPPGQPSGALSLVAATAAPAFSLGRASSDDTSLLVGTRTSRQRWPAAAAAAEFAGGGWRSSRDAAARKKVMAGVTAYLQQRRSDSDAARARKIPRMASYLEDALYRGATSLREYADARTLRARLVALTPRLERGGGGTRRARSVRASAYSRSDVAPRYSASSR</sequence>
<organism evidence="2 3">
    <name type="scientific">Tribonema minus</name>
    <dbReference type="NCBI Taxonomy" id="303371"/>
    <lineage>
        <taxon>Eukaryota</taxon>
        <taxon>Sar</taxon>
        <taxon>Stramenopiles</taxon>
        <taxon>Ochrophyta</taxon>
        <taxon>PX clade</taxon>
        <taxon>Xanthophyceae</taxon>
        <taxon>Tribonematales</taxon>
        <taxon>Tribonemataceae</taxon>
        <taxon>Tribonema</taxon>
    </lineage>
</organism>
<dbReference type="Proteomes" id="UP000664859">
    <property type="component" value="Unassembled WGS sequence"/>
</dbReference>
<dbReference type="AlphaFoldDB" id="A0A835YX32"/>
<dbReference type="EMBL" id="JAFCMP010000307">
    <property type="protein sequence ID" value="KAG5181657.1"/>
    <property type="molecule type" value="Genomic_DNA"/>
</dbReference>
<comment type="caution">
    <text evidence="2">The sequence shown here is derived from an EMBL/GenBank/DDBJ whole genome shotgun (WGS) entry which is preliminary data.</text>
</comment>
<evidence type="ECO:0000313" key="3">
    <source>
        <dbReference type="Proteomes" id="UP000664859"/>
    </source>
</evidence>
<reference evidence="2" key="1">
    <citation type="submission" date="2021-02" db="EMBL/GenBank/DDBJ databases">
        <title>First Annotated Genome of the Yellow-green Alga Tribonema minus.</title>
        <authorList>
            <person name="Mahan K.M."/>
        </authorList>
    </citation>
    <scope>NUCLEOTIDE SEQUENCE</scope>
    <source>
        <strain evidence="2">UTEX B ZZ1240</strain>
    </source>
</reference>
<evidence type="ECO:0000256" key="1">
    <source>
        <dbReference type="SAM" id="MobiDB-lite"/>
    </source>
</evidence>
<feature type="region of interest" description="Disordered" evidence="1">
    <location>
        <begin position="184"/>
        <end position="218"/>
    </location>
</feature>
<name>A0A835YX32_9STRA</name>
<accession>A0A835YX32</accession>
<gene>
    <name evidence="2" type="ORF">JKP88DRAFT_256067</name>
</gene>
<evidence type="ECO:0000313" key="2">
    <source>
        <dbReference type="EMBL" id="KAG5181657.1"/>
    </source>
</evidence>
<keyword evidence="3" id="KW-1185">Reference proteome</keyword>
<proteinExistence type="predicted"/>
<feature type="compositionally biased region" description="Low complexity" evidence="1">
    <location>
        <begin position="199"/>
        <end position="210"/>
    </location>
</feature>
<protein>
    <submittedName>
        <fullName evidence="2">Uncharacterized protein</fullName>
    </submittedName>
</protein>